<feature type="non-terminal residue" evidence="2">
    <location>
        <position position="1"/>
    </location>
</feature>
<dbReference type="AlphaFoldDB" id="A0ABD2VQY1"/>
<gene>
    <name evidence="2" type="ORF">AABB24_002646</name>
</gene>
<name>A0ABD2VQY1_9SOLN</name>
<dbReference type="PANTHER" id="PTHR34555">
    <property type="entry name" value="INTEGRAL MEMBRANE HEMOLYSIN-III-LIKE PROTEIN"/>
    <property type="match status" value="1"/>
</dbReference>
<accession>A0ABD2VQY1</accession>
<feature type="compositionally biased region" description="Polar residues" evidence="1">
    <location>
        <begin position="213"/>
        <end position="231"/>
    </location>
</feature>
<dbReference type="PANTHER" id="PTHR34555:SF1">
    <property type="entry name" value="INTEGRAL MEMBRANE HEMOLYSIN-III-LIKE PROTEIN"/>
    <property type="match status" value="1"/>
</dbReference>
<dbReference type="Proteomes" id="UP001627284">
    <property type="component" value="Unassembled WGS sequence"/>
</dbReference>
<evidence type="ECO:0000256" key="1">
    <source>
        <dbReference type="SAM" id="MobiDB-lite"/>
    </source>
</evidence>
<reference evidence="2 3" key="1">
    <citation type="submission" date="2024-05" db="EMBL/GenBank/DDBJ databases">
        <title>De novo assembly of an allotetraploid wild potato.</title>
        <authorList>
            <person name="Hosaka A.J."/>
        </authorList>
    </citation>
    <scope>NUCLEOTIDE SEQUENCE [LARGE SCALE GENOMIC DNA]</scope>
    <source>
        <tissue evidence="2">Young leaves</tissue>
    </source>
</reference>
<comment type="caution">
    <text evidence="2">The sequence shown here is derived from an EMBL/GenBank/DDBJ whole genome shotgun (WGS) entry which is preliminary data.</text>
</comment>
<proteinExistence type="predicted"/>
<protein>
    <submittedName>
        <fullName evidence="2">Uncharacterized protein</fullName>
    </submittedName>
</protein>
<evidence type="ECO:0000313" key="3">
    <source>
        <dbReference type="Proteomes" id="UP001627284"/>
    </source>
</evidence>
<sequence>PSLHAPDRHDQQSEGHCSHSLSIKSIFFLLILDRLFVTTIPPSLRRIWKHRHINMGQQTVDSKSSDQTNAKSGLPKHDKQLLVPVAIVGPALQDSQSESIVAASKSAESPLFPEAHTMANKVSNITGSKRPTPECLVNPLNRCSTNNSGSGHLVYVRRRPEGELSKTAANNNQSGVTDYPQLKKHSQRDEKTQTEVQMKEGYYIPEVSSISWTPSRCSLSTKPSVPPSTGDSNNNLASVNVSNHQVTSTRLLLDNPKKVNFKHWEERYFQLQNLLHRLEQSKQEDYVQMLRSLSSVDLSNHAVELEKRSIRLALEEAKEAQRVRVLDILGKYPKNPRASLA</sequence>
<keyword evidence="3" id="KW-1185">Reference proteome</keyword>
<feature type="region of interest" description="Disordered" evidence="1">
    <location>
        <begin position="213"/>
        <end position="236"/>
    </location>
</feature>
<feature type="region of interest" description="Disordered" evidence="1">
    <location>
        <begin position="165"/>
        <end position="195"/>
    </location>
</feature>
<feature type="compositionally biased region" description="Polar residues" evidence="1">
    <location>
        <begin position="167"/>
        <end position="176"/>
    </location>
</feature>
<organism evidence="2 3">
    <name type="scientific">Solanum stoloniferum</name>
    <dbReference type="NCBI Taxonomy" id="62892"/>
    <lineage>
        <taxon>Eukaryota</taxon>
        <taxon>Viridiplantae</taxon>
        <taxon>Streptophyta</taxon>
        <taxon>Embryophyta</taxon>
        <taxon>Tracheophyta</taxon>
        <taxon>Spermatophyta</taxon>
        <taxon>Magnoliopsida</taxon>
        <taxon>eudicotyledons</taxon>
        <taxon>Gunneridae</taxon>
        <taxon>Pentapetalae</taxon>
        <taxon>asterids</taxon>
        <taxon>lamiids</taxon>
        <taxon>Solanales</taxon>
        <taxon>Solanaceae</taxon>
        <taxon>Solanoideae</taxon>
        <taxon>Solaneae</taxon>
        <taxon>Solanum</taxon>
    </lineage>
</organism>
<evidence type="ECO:0000313" key="2">
    <source>
        <dbReference type="EMBL" id="KAL3383243.1"/>
    </source>
</evidence>
<dbReference type="EMBL" id="JBJKTR010000001">
    <property type="protein sequence ID" value="KAL3383243.1"/>
    <property type="molecule type" value="Genomic_DNA"/>
</dbReference>